<sequence length="689" mass="79955">MPYIGHLLTADGVKPGPEKIAAITQMDKPKDIKGVQRLLGMVNYLTKFMENLSDLCEPIRNLTHKENAWNWTDDHDNAFARIKDAITKTPVLRYFDPKLSTTLQCDASETGLGATLMQNNQPIAYASRALTKTEQNYAQIEKELLAVVYGMEKFHQYTYGRNVFVESDHKPLEIIYKKPLFQAPKRLQRMLLRLQRYTIEINYKPGRYMYIADTLSRAYLNNGNNKSEKQDEICHVRSDIEMELENINMGDYLAISAKRQKDIADATMKDPILLKLIDKVSKGWTEINIQQDIAPYYHIRDELSIQGGIIFKGDRCVIPKCMRTEILEQIHTHIGIEGCLKRARECVYWPRMNSEIRDYISKCETCQSYGMKQQKETLVSHVIPDRPWVKVGTDLFSLNDHDYLITVDYFSSYFEIDRLADTTSKTIINKLKQHFARYGIPQFVCSDNGPQYSSEAFREFSKKWDFKHITSSPRHPQSNGKVENSVKTAKRLMKKAKKSQSDPLIAILNYRNTPQQSTNYSPAQQLMNRRTRTLLPTKSSLLKPELAESVRENIEKSKLRQSHYYNRGASDLKQLKRGDIVRIAPESKKQWEKGIVTNTHSARSYDLRKENGQMIRRNRRAVRKTNEQYKPFNEPENIEVDIDVPKTDNQNETLSNSRDEADSVPSEPMVTRYGRKIERPAKYKDFVMN</sequence>
<dbReference type="SUPFAM" id="SSF56672">
    <property type="entry name" value="DNA/RNA polymerases"/>
    <property type="match status" value="1"/>
</dbReference>
<dbReference type="AlphaFoldDB" id="A0A6J8CQQ6"/>
<feature type="compositionally biased region" description="Polar residues" evidence="1">
    <location>
        <begin position="647"/>
        <end position="656"/>
    </location>
</feature>
<dbReference type="GO" id="GO:0003676">
    <property type="term" value="F:nucleic acid binding"/>
    <property type="evidence" value="ECO:0007669"/>
    <property type="project" value="InterPro"/>
</dbReference>
<dbReference type="Gene3D" id="3.30.70.270">
    <property type="match status" value="1"/>
</dbReference>
<dbReference type="InterPro" id="IPR043502">
    <property type="entry name" value="DNA/RNA_pol_sf"/>
</dbReference>
<dbReference type="InterPro" id="IPR012337">
    <property type="entry name" value="RNaseH-like_sf"/>
</dbReference>
<dbReference type="Gene3D" id="3.30.420.10">
    <property type="entry name" value="Ribonuclease H-like superfamily/Ribonuclease H"/>
    <property type="match status" value="1"/>
</dbReference>
<evidence type="ECO:0000256" key="1">
    <source>
        <dbReference type="SAM" id="MobiDB-lite"/>
    </source>
</evidence>
<evidence type="ECO:0000313" key="3">
    <source>
        <dbReference type="EMBL" id="CAC5397729.1"/>
    </source>
</evidence>
<evidence type="ECO:0000259" key="2">
    <source>
        <dbReference type="PROSITE" id="PS50994"/>
    </source>
</evidence>
<dbReference type="Pfam" id="PF17921">
    <property type="entry name" value="Integrase_H2C2"/>
    <property type="match status" value="1"/>
</dbReference>
<dbReference type="GO" id="GO:0015074">
    <property type="term" value="P:DNA integration"/>
    <property type="evidence" value="ECO:0007669"/>
    <property type="project" value="InterPro"/>
</dbReference>
<dbReference type="FunFam" id="3.10.20.370:FF:000001">
    <property type="entry name" value="Retrovirus-related Pol polyprotein from transposon 17.6-like protein"/>
    <property type="match status" value="1"/>
</dbReference>
<dbReference type="FunFam" id="1.10.340.70:FF:000003">
    <property type="entry name" value="Protein CBG25708"/>
    <property type="match status" value="1"/>
</dbReference>
<dbReference type="InterPro" id="IPR001584">
    <property type="entry name" value="Integrase_cat-core"/>
</dbReference>
<proteinExistence type="predicted"/>
<dbReference type="InterPro" id="IPR041588">
    <property type="entry name" value="Integrase_H2C2"/>
</dbReference>
<dbReference type="EMBL" id="CACVKT020005764">
    <property type="protein sequence ID" value="CAC5397729.1"/>
    <property type="molecule type" value="Genomic_DNA"/>
</dbReference>
<dbReference type="PANTHER" id="PTHR37984">
    <property type="entry name" value="PROTEIN CBG26694"/>
    <property type="match status" value="1"/>
</dbReference>
<dbReference type="InterPro" id="IPR036397">
    <property type="entry name" value="RNaseH_sf"/>
</dbReference>
<dbReference type="Gene3D" id="1.10.340.70">
    <property type="match status" value="1"/>
</dbReference>
<organism evidence="3 4">
    <name type="scientific">Mytilus coruscus</name>
    <name type="common">Sea mussel</name>
    <dbReference type="NCBI Taxonomy" id="42192"/>
    <lineage>
        <taxon>Eukaryota</taxon>
        <taxon>Metazoa</taxon>
        <taxon>Spiralia</taxon>
        <taxon>Lophotrochozoa</taxon>
        <taxon>Mollusca</taxon>
        <taxon>Bivalvia</taxon>
        <taxon>Autobranchia</taxon>
        <taxon>Pteriomorphia</taxon>
        <taxon>Mytilida</taxon>
        <taxon>Mytiloidea</taxon>
        <taxon>Mytilidae</taxon>
        <taxon>Mytilinae</taxon>
        <taxon>Mytilus</taxon>
    </lineage>
</organism>
<accession>A0A6J8CQQ6</accession>
<name>A0A6J8CQQ6_MYTCO</name>
<dbReference type="Proteomes" id="UP000507470">
    <property type="component" value="Unassembled WGS sequence"/>
</dbReference>
<dbReference type="FunFam" id="3.30.70.270:FF:000026">
    <property type="entry name" value="Transposon Ty3-G Gag-Pol polyprotein"/>
    <property type="match status" value="1"/>
</dbReference>
<keyword evidence="4" id="KW-1185">Reference proteome</keyword>
<dbReference type="SUPFAM" id="SSF53098">
    <property type="entry name" value="Ribonuclease H-like"/>
    <property type="match status" value="1"/>
</dbReference>
<dbReference type="InterPro" id="IPR041577">
    <property type="entry name" value="RT_RNaseH_2"/>
</dbReference>
<dbReference type="FunFam" id="3.30.420.10:FF:000063">
    <property type="entry name" value="Retrovirus-related Pol polyprotein from transposon 297-like Protein"/>
    <property type="match status" value="1"/>
</dbReference>
<evidence type="ECO:0000313" key="4">
    <source>
        <dbReference type="Proteomes" id="UP000507470"/>
    </source>
</evidence>
<dbReference type="CDD" id="cd09274">
    <property type="entry name" value="RNase_HI_RT_Ty3"/>
    <property type="match status" value="1"/>
</dbReference>
<dbReference type="InterPro" id="IPR050951">
    <property type="entry name" value="Retrovirus_Pol_polyprotein"/>
</dbReference>
<protein>
    <recommendedName>
        <fullName evidence="2">Integrase catalytic domain-containing protein</fullName>
    </recommendedName>
</protein>
<dbReference type="Pfam" id="PF00665">
    <property type="entry name" value="rve"/>
    <property type="match status" value="1"/>
</dbReference>
<feature type="region of interest" description="Disordered" evidence="1">
    <location>
        <begin position="635"/>
        <end position="669"/>
    </location>
</feature>
<dbReference type="InterPro" id="IPR043128">
    <property type="entry name" value="Rev_trsase/Diguanyl_cyclase"/>
</dbReference>
<dbReference type="Pfam" id="PF17919">
    <property type="entry name" value="RT_RNaseH_2"/>
    <property type="match status" value="1"/>
</dbReference>
<dbReference type="PROSITE" id="PS50994">
    <property type="entry name" value="INTEGRASE"/>
    <property type="match status" value="1"/>
</dbReference>
<reference evidence="3 4" key="1">
    <citation type="submission" date="2020-06" db="EMBL/GenBank/DDBJ databases">
        <authorList>
            <person name="Li R."/>
            <person name="Bekaert M."/>
        </authorList>
    </citation>
    <scope>NUCLEOTIDE SEQUENCE [LARGE SCALE GENOMIC DNA]</scope>
    <source>
        <strain evidence="4">wild</strain>
    </source>
</reference>
<feature type="domain" description="Integrase catalytic" evidence="2">
    <location>
        <begin position="383"/>
        <end position="552"/>
    </location>
</feature>
<dbReference type="PANTHER" id="PTHR37984:SF8">
    <property type="entry name" value="CCHC-TYPE DOMAIN-CONTAINING PROTEIN"/>
    <property type="match status" value="1"/>
</dbReference>
<gene>
    <name evidence="3" type="ORF">MCOR_32148</name>
</gene>
<dbReference type="OrthoDB" id="10053647at2759"/>